<dbReference type="InParanoid" id="F0Y0L5"/>
<dbReference type="InterPro" id="IPR032305">
    <property type="entry name" value="GTP-bd_M"/>
</dbReference>
<organism evidence="9">
    <name type="scientific">Aureococcus anophagefferens</name>
    <name type="common">Harmful bloom alga</name>
    <dbReference type="NCBI Taxonomy" id="44056"/>
    <lineage>
        <taxon>Eukaryota</taxon>
        <taxon>Sar</taxon>
        <taxon>Stramenopiles</taxon>
        <taxon>Ochrophyta</taxon>
        <taxon>Pelagophyceae</taxon>
        <taxon>Pelagomonadales</taxon>
        <taxon>Pelagomonadaceae</taxon>
        <taxon>Aureococcus</taxon>
    </lineage>
</organism>
<dbReference type="PROSITE" id="PS51705">
    <property type="entry name" value="G_HFLX"/>
    <property type="match status" value="1"/>
</dbReference>
<evidence type="ECO:0000259" key="7">
    <source>
        <dbReference type="PROSITE" id="PS51705"/>
    </source>
</evidence>
<dbReference type="Proteomes" id="UP000002729">
    <property type="component" value="Unassembled WGS sequence"/>
</dbReference>
<evidence type="ECO:0000313" key="8">
    <source>
        <dbReference type="EMBL" id="EGB11728.1"/>
    </source>
</evidence>
<dbReference type="InterPro" id="IPR030394">
    <property type="entry name" value="G_HFLX_dom"/>
</dbReference>
<dbReference type="Pfam" id="PF13167">
    <property type="entry name" value="GTP-bdg_N"/>
    <property type="match status" value="1"/>
</dbReference>
<feature type="domain" description="Hflx-type G" evidence="7">
    <location>
        <begin position="200"/>
        <end position="382"/>
    </location>
</feature>
<keyword evidence="4 5" id="KW-0342">GTP-binding</keyword>
<dbReference type="InterPro" id="IPR016496">
    <property type="entry name" value="GTPase_HflX"/>
</dbReference>
<dbReference type="GeneID" id="20219448"/>
<dbReference type="CDD" id="cd01878">
    <property type="entry name" value="HflX"/>
    <property type="match status" value="1"/>
</dbReference>
<dbReference type="AlphaFoldDB" id="F0Y0L5"/>
<evidence type="ECO:0000256" key="1">
    <source>
        <dbReference type="ARBA" id="ARBA00022723"/>
    </source>
</evidence>
<keyword evidence="1 6" id="KW-0479">Metal-binding</keyword>
<dbReference type="Gene3D" id="6.10.250.2860">
    <property type="match status" value="1"/>
</dbReference>
<dbReference type="PANTHER" id="PTHR10229">
    <property type="entry name" value="GTP-BINDING PROTEIN HFLX"/>
    <property type="match status" value="1"/>
</dbReference>
<dbReference type="GO" id="GO:0046872">
    <property type="term" value="F:metal ion binding"/>
    <property type="evidence" value="ECO:0007669"/>
    <property type="project" value="UniProtKB-KW"/>
</dbReference>
<dbReference type="RefSeq" id="XP_009034067.1">
    <property type="nucleotide sequence ID" value="XM_009035819.1"/>
</dbReference>
<evidence type="ECO:0000256" key="5">
    <source>
        <dbReference type="PIRSR" id="PIRSR006809-1"/>
    </source>
</evidence>
<dbReference type="SUPFAM" id="SSF52540">
    <property type="entry name" value="P-loop containing nucleoside triphosphate hydrolases"/>
    <property type="match status" value="1"/>
</dbReference>
<reference evidence="8" key="1">
    <citation type="journal article" date="2011" name="Proc. Natl. Acad. Sci. U.S.A.">
        <title>Niche of harmful alga Aureococcus anophagefferens revealed through ecogenomics.</title>
        <authorList>
            <person name="Gobler C.J."/>
            <person name="Berry D.L."/>
            <person name="Dyhrman S.T."/>
            <person name="Wilhelm S.W."/>
            <person name="Salamov A."/>
            <person name="Lobanov A.V."/>
            <person name="Zhang Y."/>
            <person name="Collier J.L."/>
            <person name="Wurch L.L."/>
            <person name="Kustka A.B."/>
            <person name="Dill B.D."/>
            <person name="Shah M."/>
            <person name="VerBerkmoes N.C."/>
            <person name="Kuo A."/>
            <person name="Terry A."/>
            <person name="Pangilinan J."/>
            <person name="Lindquist E.A."/>
            <person name="Lucas S."/>
            <person name="Paulsen I.T."/>
            <person name="Hattenrath-Lehmann T.K."/>
            <person name="Talmage S.C."/>
            <person name="Walker E.A."/>
            <person name="Koch F."/>
            <person name="Burson A.M."/>
            <person name="Marcoval M.A."/>
            <person name="Tang Y.Z."/>
            <person name="Lecleir G.R."/>
            <person name="Coyne K.J."/>
            <person name="Berg G.M."/>
            <person name="Bertrand E.M."/>
            <person name="Saito M.A."/>
            <person name="Gladyshev V.N."/>
            <person name="Grigoriev I.V."/>
        </authorList>
    </citation>
    <scope>NUCLEOTIDE SEQUENCE [LARGE SCALE GENOMIC DNA]</scope>
    <source>
        <strain evidence="8">CCMP1984</strain>
    </source>
</reference>
<dbReference type="NCBIfam" id="TIGR03156">
    <property type="entry name" value="GTP_HflX"/>
    <property type="match status" value="1"/>
</dbReference>
<feature type="binding site" evidence="5">
    <location>
        <begin position="232"/>
        <end position="236"/>
    </location>
    <ligand>
        <name>GTP</name>
        <dbReference type="ChEBI" id="CHEBI:37565"/>
    </ligand>
</feature>
<dbReference type="OMA" id="VEHRKRY"/>
<feature type="binding site" evidence="5">
    <location>
        <begin position="360"/>
        <end position="362"/>
    </location>
    <ligand>
        <name>GTP</name>
        <dbReference type="ChEBI" id="CHEBI:37565"/>
    </ligand>
</feature>
<feature type="non-terminal residue" evidence="8">
    <location>
        <position position="1"/>
    </location>
</feature>
<feature type="binding site" evidence="5">
    <location>
        <begin position="254"/>
        <end position="257"/>
    </location>
    <ligand>
        <name>GTP</name>
        <dbReference type="ChEBI" id="CHEBI:37565"/>
    </ligand>
</feature>
<feature type="binding site" evidence="6">
    <location>
        <position position="234"/>
    </location>
    <ligand>
        <name>Mg(2+)</name>
        <dbReference type="ChEBI" id="CHEBI:18420"/>
    </ligand>
</feature>
<dbReference type="Pfam" id="PF01926">
    <property type="entry name" value="MMR_HSR1"/>
    <property type="match status" value="1"/>
</dbReference>
<evidence type="ECO:0000256" key="3">
    <source>
        <dbReference type="ARBA" id="ARBA00022842"/>
    </source>
</evidence>
<evidence type="ECO:0000256" key="2">
    <source>
        <dbReference type="ARBA" id="ARBA00022741"/>
    </source>
</evidence>
<feature type="binding site" evidence="5">
    <location>
        <begin position="324"/>
        <end position="327"/>
    </location>
    <ligand>
        <name>GTP</name>
        <dbReference type="ChEBI" id="CHEBI:37565"/>
    </ligand>
</feature>
<dbReference type="InterPro" id="IPR027417">
    <property type="entry name" value="P-loop_NTPase"/>
</dbReference>
<sequence>GGAAWTVADSLAELARLCETARVRAVDATFQRADAANGQYLVGKGKIEEVARKVLDHGADAVVFDDELSLAQQRSVLAVLAEAGCDDKVQILDRTQLVLQIFSERAQTREAKAQIALARAEYMLPRLTTFLTGAAAGTDAKSGGRGAGGGAYLRGAGESQLEMDRRLFGKRIAKLKAELGAIASKRAVARSKKLDKEDLPLVALIGYTNAGKTSLLNALSEAAPLYADDRLFATLDPATRRVTLPSGRACKLTDTVGFIQKLPTKLVASFRATLEEIADASADACLLVHVVDASSPLADGQMRAVYAILHELDCFDMPQITVYNKQDRVGGAPAPPGDDVASATTLLDLMPPEADEVRVSCQDGTGIRPLLGYVDAALGKMNAKVHCLLPFDQGTLVEEIHRTATVDEVEHLAQGTRIVARVPPSLEQRLRPFAVPV</sequence>
<dbReference type="EMBL" id="GL833122">
    <property type="protein sequence ID" value="EGB11728.1"/>
    <property type="molecule type" value="Genomic_DNA"/>
</dbReference>
<dbReference type="Gene3D" id="3.40.50.300">
    <property type="entry name" value="P-loop containing nucleotide triphosphate hydrolases"/>
    <property type="match status" value="1"/>
</dbReference>
<comment type="cofactor">
    <cofactor evidence="6">
        <name>Mg(2+)</name>
        <dbReference type="ChEBI" id="CHEBI:18420"/>
    </cofactor>
</comment>
<dbReference type="Gene3D" id="3.40.50.11060">
    <property type="entry name" value="GTPase HflX, N-terminal domain"/>
    <property type="match status" value="1"/>
</dbReference>
<keyword evidence="2 5" id="KW-0547">Nucleotide-binding</keyword>
<accession>F0Y0L5</accession>
<evidence type="ECO:0000313" key="9">
    <source>
        <dbReference type="Proteomes" id="UP000002729"/>
    </source>
</evidence>
<feature type="binding site" evidence="5">
    <location>
        <begin position="206"/>
        <end position="213"/>
    </location>
    <ligand>
        <name>GTP</name>
        <dbReference type="ChEBI" id="CHEBI:37565"/>
    </ligand>
</feature>
<dbReference type="InterPro" id="IPR006073">
    <property type="entry name" value="GTP-bd"/>
</dbReference>
<dbReference type="GO" id="GO:0005737">
    <property type="term" value="C:cytoplasm"/>
    <property type="evidence" value="ECO:0007669"/>
    <property type="project" value="TreeGrafter"/>
</dbReference>
<dbReference type="GO" id="GO:0005525">
    <property type="term" value="F:GTP binding"/>
    <property type="evidence" value="ECO:0007669"/>
    <property type="project" value="UniProtKB-KW"/>
</dbReference>
<dbReference type="PANTHER" id="PTHR10229:SF0">
    <property type="entry name" value="GTP-BINDING PROTEIN 6-RELATED"/>
    <property type="match status" value="1"/>
</dbReference>
<keyword evidence="3 6" id="KW-0460">Magnesium</keyword>
<dbReference type="InterPro" id="IPR025121">
    <property type="entry name" value="GTPase_HflX_N"/>
</dbReference>
<feature type="binding site" evidence="6">
    <location>
        <position position="213"/>
    </location>
    <ligand>
        <name>Mg(2+)</name>
        <dbReference type="ChEBI" id="CHEBI:18420"/>
    </ligand>
</feature>
<dbReference type="PIRSF" id="PIRSF006809">
    <property type="entry name" value="GTP-binding_hflX_prd"/>
    <property type="match status" value="1"/>
</dbReference>
<gene>
    <name evidence="8" type="ORF">AURANDRAFT_21487</name>
</gene>
<protein>
    <recommendedName>
        <fullName evidence="7">Hflx-type G domain-containing protein</fullName>
    </recommendedName>
</protein>
<dbReference type="GO" id="GO:0043022">
    <property type="term" value="F:ribosome binding"/>
    <property type="evidence" value="ECO:0007669"/>
    <property type="project" value="TreeGrafter"/>
</dbReference>
<dbReference type="KEGG" id="aaf:AURANDRAFT_21487"/>
<keyword evidence="9" id="KW-1185">Reference proteome</keyword>
<dbReference type="HAMAP" id="MF_00900">
    <property type="entry name" value="GTPase_HflX"/>
    <property type="match status" value="1"/>
</dbReference>
<name>F0Y0L5_AURAN</name>
<evidence type="ECO:0000256" key="4">
    <source>
        <dbReference type="ARBA" id="ARBA00023134"/>
    </source>
</evidence>
<dbReference type="InterPro" id="IPR042108">
    <property type="entry name" value="GTPase_HflX_N_sf"/>
</dbReference>
<proteinExistence type="inferred from homology"/>
<dbReference type="OrthoDB" id="10268034at2759"/>
<evidence type="ECO:0000256" key="6">
    <source>
        <dbReference type="PIRSR" id="PIRSR006809-2"/>
    </source>
</evidence>
<dbReference type="Pfam" id="PF16360">
    <property type="entry name" value="GTP-bdg_M"/>
    <property type="match status" value="1"/>
</dbReference>
<dbReference type="eggNOG" id="KOG0410">
    <property type="taxonomic scope" value="Eukaryota"/>
</dbReference>